<name>A0A376GX65_ENTGA</name>
<keyword evidence="3" id="KW-1185">Reference proteome</keyword>
<feature type="transmembrane region" description="Helical" evidence="1">
    <location>
        <begin position="60"/>
        <end position="84"/>
    </location>
</feature>
<feature type="transmembrane region" description="Helical" evidence="1">
    <location>
        <begin position="174"/>
        <end position="196"/>
    </location>
</feature>
<feature type="transmembrane region" description="Helical" evidence="1">
    <location>
        <begin position="373"/>
        <end position="399"/>
    </location>
</feature>
<gene>
    <name evidence="2" type="ORF">NCTC12360_00693</name>
</gene>
<organism evidence="2 3">
    <name type="scientific">Enterococcus gallinarum</name>
    <dbReference type="NCBI Taxonomy" id="1353"/>
    <lineage>
        <taxon>Bacteria</taxon>
        <taxon>Bacillati</taxon>
        <taxon>Bacillota</taxon>
        <taxon>Bacilli</taxon>
        <taxon>Lactobacillales</taxon>
        <taxon>Enterococcaceae</taxon>
        <taxon>Enterococcus</taxon>
    </lineage>
</organism>
<feature type="transmembrane region" description="Helical" evidence="1">
    <location>
        <begin position="208"/>
        <end position="230"/>
    </location>
</feature>
<feature type="transmembrane region" description="Helical" evidence="1">
    <location>
        <begin position="146"/>
        <end position="168"/>
    </location>
</feature>
<dbReference type="Proteomes" id="UP000254807">
    <property type="component" value="Unassembled WGS sequence"/>
</dbReference>
<keyword evidence="1" id="KW-0472">Membrane</keyword>
<sequence>MLQWIKLYWLYEETIFSTKANGFLYFLTKIPLIGKHLPQDLYGQYGLKKMLFALIGSFRLILPFFTKMIWLLFYYAVTLLAYHGWDALFSSFGQFEEGIMIAGFYTWLVVVAIAGNFFSLFSFTLDQKAIEFTDYFMVSKRQYLRMNLFFKTIQSIIYYLPAFLLYSFFAGNSWLTLVGIFGAGFACVAAASLIRWGFQKQWGRGWRIGWRLAVSILTLVSLYSLLLQQIIPTTTFGLGLCTFFLIAGTGCFYYLKHFAQENDFFLYSVEKSYQQFSELETISADSNQYLNEGIEMQKKLSLDQEKTLTHLQGSEYLNGLLFQRYRKLLRKKLLNRVGIVSILFLGLILLSFLKIVPYPNEEDLTALLPALFLVMYFGSLGKAIVQMVFVNCDISMLYYPFYREKETILSGFNYRFIKSMFYNGVFAGSIFGGFLLWDLLNGLQASWYFIGVLFLLLTSLTALFSFHELFIYYLLQPFTGDMRVVNPVYKFVSGVLYWISYINLRLHVSGFAYSIVVSMVLLLYVFVGYVLIIRLAPKTFKIKE</sequence>
<dbReference type="AlphaFoldDB" id="A0A376GX65"/>
<evidence type="ECO:0000256" key="1">
    <source>
        <dbReference type="SAM" id="Phobius"/>
    </source>
</evidence>
<proteinExistence type="predicted"/>
<evidence type="ECO:0000313" key="3">
    <source>
        <dbReference type="Proteomes" id="UP000254807"/>
    </source>
</evidence>
<keyword evidence="1" id="KW-0812">Transmembrane</keyword>
<accession>A0A376GX65</accession>
<feature type="transmembrane region" description="Helical" evidence="1">
    <location>
        <begin position="104"/>
        <end position="125"/>
    </location>
</feature>
<dbReference type="OrthoDB" id="1710898at2"/>
<dbReference type="RefSeq" id="WP_060814880.1">
    <property type="nucleotide sequence ID" value="NZ_JARPZP010000007.1"/>
</dbReference>
<feature type="transmembrane region" description="Helical" evidence="1">
    <location>
        <begin position="446"/>
        <end position="475"/>
    </location>
</feature>
<keyword evidence="1" id="KW-1133">Transmembrane helix</keyword>
<feature type="transmembrane region" description="Helical" evidence="1">
    <location>
        <begin position="510"/>
        <end position="533"/>
    </location>
</feature>
<dbReference type="EMBL" id="UFYW01000001">
    <property type="protein sequence ID" value="STD82272.1"/>
    <property type="molecule type" value="Genomic_DNA"/>
</dbReference>
<feature type="transmembrane region" description="Helical" evidence="1">
    <location>
        <begin position="420"/>
        <end position="440"/>
    </location>
</feature>
<evidence type="ECO:0000313" key="2">
    <source>
        <dbReference type="EMBL" id="STD82272.1"/>
    </source>
</evidence>
<protein>
    <submittedName>
        <fullName evidence="2">Uncharacterized protein</fullName>
    </submittedName>
</protein>
<feature type="transmembrane region" description="Helical" evidence="1">
    <location>
        <begin position="487"/>
        <end position="504"/>
    </location>
</feature>
<feature type="transmembrane region" description="Helical" evidence="1">
    <location>
        <begin position="236"/>
        <end position="255"/>
    </location>
</feature>
<reference evidence="2 3" key="1">
    <citation type="submission" date="2018-06" db="EMBL/GenBank/DDBJ databases">
        <authorList>
            <consortium name="Pathogen Informatics"/>
            <person name="Doyle S."/>
        </authorList>
    </citation>
    <scope>NUCLEOTIDE SEQUENCE [LARGE SCALE GENOMIC DNA]</scope>
    <source>
        <strain evidence="2 3">NCTC12360</strain>
    </source>
</reference>
<feature type="transmembrane region" description="Helical" evidence="1">
    <location>
        <begin position="333"/>
        <end position="353"/>
    </location>
</feature>